<gene>
    <name evidence="2" type="ORF">ACFQ02_01660</name>
</gene>
<dbReference type="PANTHER" id="PTHR36920:SF1">
    <property type="entry name" value="OUTER MEMBRANE PROTEIN W"/>
    <property type="match status" value="1"/>
</dbReference>
<feature type="signal peptide" evidence="1">
    <location>
        <begin position="1"/>
        <end position="21"/>
    </location>
</feature>
<protein>
    <submittedName>
        <fullName evidence="2">OmpW family protein</fullName>
    </submittedName>
</protein>
<comment type="caution">
    <text evidence="2">The sequence shown here is derived from an EMBL/GenBank/DDBJ whole genome shotgun (WGS) entry which is preliminary data.</text>
</comment>
<reference evidence="3" key="1">
    <citation type="journal article" date="2019" name="Int. J. Syst. Evol. Microbiol.">
        <title>The Global Catalogue of Microorganisms (GCM) 10K type strain sequencing project: providing services to taxonomists for standard genome sequencing and annotation.</title>
        <authorList>
            <consortium name="The Broad Institute Genomics Platform"/>
            <consortium name="The Broad Institute Genome Sequencing Center for Infectious Disease"/>
            <person name="Wu L."/>
            <person name="Ma J."/>
        </authorList>
    </citation>
    <scope>NUCLEOTIDE SEQUENCE [LARGE SCALE GENOMIC DNA]</scope>
    <source>
        <strain evidence="3">CCUG 61707</strain>
    </source>
</reference>
<dbReference type="RefSeq" id="WP_380818494.1">
    <property type="nucleotide sequence ID" value="NZ_JBHTJN010000004.1"/>
</dbReference>
<dbReference type="Gene3D" id="2.40.160.20">
    <property type="match status" value="1"/>
</dbReference>
<keyword evidence="1" id="KW-0732">Signal</keyword>
<dbReference type="SUPFAM" id="SSF56925">
    <property type="entry name" value="OMPA-like"/>
    <property type="match status" value="1"/>
</dbReference>
<dbReference type="Proteomes" id="UP001596996">
    <property type="component" value="Unassembled WGS sequence"/>
</dbReference>
<dbReference type="PANTHER" id="PTHR36920">
    <property type="match status" value="1"/>
</dbReference>
<evidence type="ECO:0000256" key="1">
    <source>
        <dbReference type="SAM" id="SignalP"/>
    </source>
</evidence>
<evidence type="ECO:0000313" key="3">
    <source>
        <dbReference type="Proteomes" id="UP001596996"/>
    </source>
</evidence>
<organism evidence="2 3">
    <name type="scientific">Seminibacterium arietis</name>
    <dbReference type="NCBI Taxonomy" id="1173502"/>
    <lineage>
        <taxon>Bacteria</taxon>
        <taxon>Pseudomonadati</taxon>
        <taxon>Pseudomonadota</taxon>
        <taxon>Gammaproteobacteria</taxon>
        <taxon>Pasteurellales</taxon>
        <taxon>Pasteurellaceae</taxon>
        <taxon>Seminibacterium</taxon>
    </lineage>
</organism>
<dbReference type="InterPro" id="IPR005618">
    <property type="entry name" value="OMPW"/>
</dbReference>
<keyword evidence="3" id="KW-1185">Reference proteome</keyword>
<name>A0ABW3I6W6_9PAST</name>
<accession>A0ABW3I6W6</accession>
<evidence type="ECO:0000313" key="2">
    <source>
        <dbReference type="EMBL" id="MFD0965573.1"/>
    </source>
</evidence>
<dbReference type="EMBL" id="JBHTJN010000004">
    <property type="protein sequence ID" value="MFD0965573.1"/>
    <property type="molecule type" value="Genomic_DNA"/>
</dbReference>
<dbReference type="InterPro" id="IPR011250">
    <property type="entry name" value="OMP/PagP_B-barrel"/>
</dbReference>
<dbReference type="Pfam" id="PF03922">
    <property type="entry name" value="OmpW"/>
    <property type="match status" value="1"/>
</dbReference>
<feature type="chain" id="PRO_5046714931" evidence="1">
    <location>
        <begin position="22"/>
        <end position="213"/>
    </location>
</feature>
<sequence length="213" mass="22970">MKKTALALGMAAALIAGSASAHEAGSFIGRLGGVFVSAHNTSNAKTETPVKLDVNDNAQVGLTLGYMLTDNIGIELLGATPFAHRVSASIPGSSLGEVVKLKHLPPSLYVQYYFLDKDAGSRPYIGAGLNYTRFYDAQSLNPAVTNLELKKHSFGPVINAGIDIKLTDNLYFNTAMWYTKIKTTAKFDALSKKHEVDVKLDPFVFFSGLTFSF</sequence>
<proteinExistence type="predicted"/>